<name>A0A380LL49_9FIRM</name>
<dbReference type="Proteomes" id="UP000255523">
    <property type="component" value="Unassembled WGS sequence"/>
</dbReference>
<evidence type="ECO:0000313" key="2">
    <source>
        <dbReference type="Proteomes" id="UP000255523"/>
    </source>
</evidence>
<dbReference type="GeneID" id="77461134"/>
<proteinExistence type="predicted"/>
<organism evidence="1 2">
    <name type="scientific">Faecalicoccus pleomorphus</name>
    <dbReference type="NCBI Taxonomy" id="1323"/>
    <lineage>
        <taxon>Bacteria</taxon>
        <taxon>Bacillati</taxon>
        <taxon>Bacillota</taxon>
        <taxon>Erysipelotrichia</taxon>
        <taxon>Erysipelotrichales</taxon>
        <taxon>Erysipelotrichaceae</taxon>
        <taxon>Faecalicoccus</taxon>
    </lineage>
</organism>
<keyword evidence="2" id="KW-1185">Reference proteome</keyword>
<dbReference type="RefSeq" id="WP_022790261.1">
    <property type="nucleotide sequence ID" value="NZ_UHFX01000003.1"/>
</dbReference>
<evidence type="ECO:0000313" key="1">
    <source>
        <dbReference type="EMBL" id="SUO03280.1"/>
    </source>
</evidence>
<reference evidence="1 2" key="1">
    <citation type="submission" date="2018-06" db="EMBL/GenBank/DDBJ databases">
        <authorList>
            <consortium name="Pathogen Informatics"/>
            <person name="Doyle S."/>
        </authorList>
    </citation>
    <scope>NUCLEOTIDE SEQUENCE [LARGE SCALE GENOMIC DNA]</scope>
    <source>
        <strain evidence="1 2">NCTC11087</strain>
    </source>
</reference>
<dbReference type="EMBL" id="UHFX01000003">
    <property type="protein sequence ID" value="SUO03280.1"/>
    <property type="molecule type" value="Genomic_DNA"/>
</dbReference>
<gene>
    <name evidence="1" type="ORF">NCTC11087_00136</name>
</gene>
<accession>A0A380LL49</accession>
<dbReference type="AlphaFoldDB" id="A0A380LL49"/>
<dbReference type="OrthoDB" id="1768629at2"/>
<protein>
    <submittedName>
        <fullName evidence="1">Uncharacterized protein</fullName>
    </submittedName>
</protein>
<sequence>MSDKTYPVLYVTDLRGAIFKHCSVHPTLYFEIIKDEELMRNDPDYLPYIEKIQEECLTNIVNKFTFSQALKITNNRIAFIIFRSNIDMGMVKQFCQVLLNEVAYFTGKKHDANYMVTKSMLMQINKKPSFTKTNKVGPKLSETDFMKECGTILEGTNEPADSGWLTPYDSFKEKEKDEEEVVTWG</sequence>